<dbReference type="Proteomes" id="UP001165083">
    <property type="component" value="Unassembled WGS sequence"/>
</dbReference>
<feature type="region of interest" description="Disordered" evidence="1">
    <location>
        <begin position="795"/>
        <end position="934"/>
    </location>
</feature>
<dbReference type="OrthoDB" id="111094at2759"/>
<dbReference type="EMBL" id="BSXW01012468">
    <property type="protein sequence ID" value="GMF65436.1"/>
    <property type="molecule type" value="Genomic_DNA"/>
</dbReference>
<organism evidence="2 3">
    <name type="scientific">Phytophthora lilii</name>
    <dbReference type="NCBI Taxonomy" id="2077276"/>
    <lineage>
        <taxon>Eukaryota</taxon>
        <taxon>Sar</taxon>
        <taxon>Stramenopiles</taxon>
        <taxon>Oomycota</taxon>
        <taxon>Peronosporomycetes</taxon>
        <taxon>Peronosporales</taxon>
        <taxon>Peronosporaceae</taxon>
        <taxon>Phytophthora</taxon>
    </lineage>
</organism>
<dbReference type="AlphaFoldDB" id="A0A9W7DA85"/>
<accession>A0A9W7DA85</accession>
<feature type="region of interest" description="Disordered" evidence="1">
    <location>
        <begin position="639"/>
        <end position="711"/>
    </location>
</feature>
<feature type="compositionally biased region" description="Basic residues" evidence="1">
    <location>
        <begin position="804"/>
        <end position="815"/>
    </location>
</feature>
<feature type="compositionally biased region" description="Basic residues" evidence="1">
    <location>
        <begin position="907"/>
        <end position="921"/>
    </location>
</feature>
<name>A0A9W7DA85_9STRA</name>
<feature type="compositionally biased region" description="Low complexity" evidence="1">
    <location>
        <begin position="682"/>
        <end position="701"/>
    </location>
</feature>
<keyword evidence="3" id="KW-1185">Reference proteome</keyword>
<feature type="compositionally biased region" description="Basic and acidic residues" evidence="1">
    <location>
        <begin position="842"/>
        <end position="852"/>
    </location>
</feature>
<dbReference type="SUPFAM" id="SSF48452">
    <property type="entry name" value="TPR-like"/>
    <property type="match status" value="1"/>
</dbReference>
<dbReference type="InterPro" id="IPR011990">
    <property type="entry name" value="TPR-like_helical_dom_sf"/>
</dbReference>
<feature type="compositionally biased region" description="Low complexity" evidence="1">
    <location>
        <begin position="830"/>
        <end position="840"/>
    </location>
</feature>
<evidence type="ECO:0000313" key="2">
    <source>
        <dbReference type="EMBL" id="GMF65436.1"/>
    </source>
</evidence>
<evidence type="ECO:0000313" key="3">
    <source>
        <dbReference type="Proteomes" id="UP001165083"/>
    </source>
</evidence>
<feature type="compositionally biased region" description="Basic residues" evidence="1">
    <location>
        <begin position="736"/>
        <end position="748"/>
    </location>
</feature>
<gene>
    <name evidence="2" type="ORF">Plil01_001810000</name>
</gene>
<feature type="region of interest" description="Disordered" evidence="1">
    <location>
        <begin position="553"/>
        <end position="572"/>
    </location>
</feature>
<evidence type="ECO:0000256" key="1">
    <source>
        <dbReference type="SAM" id="MobiDB-lite"/>
    </source>
</evidence>
<protein>
    <submittedName>
        <fullName evidence="2">Unnamed protein product</fullName>
    </submittedName>
</protein>
<feature type="compositionally biased region" description="Polar residues" evidence="1">
    <location>
        <begin position="895"/>
        <end position="906"/>
    </location>
</feature>
<comment type="caution">
    <text evidence="2">The sequence shown here is derived from an EMBL/GenBank/DDBJ whole genome shotgun (WGS) entry which is preliminary data.</text>
</comment>
<proteinExistence type="predicted"/>
<reference evidence="2" key="1">
    <citation type="submission" date="2023-04" db="EMBL/GenBank/DDBJ databases">
        <title>Phytophthora lilii NBRC 32176.</title>
        <authorList>
            <person name="Ichikawa N."/>
            <person name="Sato H."/>
            <person name="Tonouchi N."/>
        </authorList>
    </citation>
    <scope>NUCLEOTIDE SEQUENCE</scope>
    <source>
        <strain evidence="2">NBRC 32176</strain>
    </source>
</reference>
<sequence>MSLRNYKPLCCTFGIGLVENQAPATAPRFGVHSVHFQQGCEEFLLLSNTLAMKTLRRSCSDDIPTCEQCGDLLLRAEQHTRHTGYLRSLPEAQHVNHRRSFRLVTLNNLACHATHTGKPLAAVGFLERALKLQLKSQATDSGQPATGPTTEIALTRLNLCAVLSLLHRHAAGAAHARAAVTMLSSTGGADNLSVEVAQLLIVAHYNLAVELEHLSDNDSAWRQYESVTNIADRYQLQSGLVDGVRAILGQGSWQSRYNSRQLSPRAQTLRELYKPQPAMGLGDDDELETPAVPSFKFDGAPLDEAHALSIHVVAKATAEAVAREAIDDLTRAVAGATQWLADAVRGGLISEAVSAVHPHISAPVDVTEKHEHFSTTTFRAESTQILNRPPSAAIHAVAKATVDAVTDEAVNDVVQAVERATEWISQAVENELVSQVMAPDESIAFHNVTDWITQAVRSELVAHAVADAALSDGSTFCEDPVEAEAINTPNVCEDHSVPQLSSQAGASSIAYVRALAKATADAAVSEALTRAIGNTSEWLAQAVRGELLAQAVTTASHQEAPHIEEPDNNSTASEELSEVLSSIEAAEVLIDIPTLQLPALTSASPNAAAHCHNLAVPFVNEVVSSALHQAVPVSSLEPEDYADEGYDDYTPINTPTAEALTKSPLESFRSPTQETEFRGLGTPTSKASSPSSAPSAIPAPTLDDTPAPSLELELPHSILPPLVLPGIHAAPASGRIKQHQHKSSRKTPRLASDDEATFVSDSSRVAPKRSSRLEKYALAAELELTPLSSARAAAQIYAQQPSSSRHHHHHHKSKKLRDTASQTSPPPSPSLTTLPRQLPPGAHDDSTNELPKKQTKHSPRDISSPENGPEKKFDGGSNNTLLAPLSKTPVVPPSSDGSPTKAPSPSRTHRNHGQGHGHSHKGSGGGPSPNKRSGYCQRCVFEGRSCKINDCLKHQVLK</sequence>
<dbReference type="Gene3D" id="1.25.40.10">
    <property type="entry name" value="Tetratricopeptide repeat domain"/>
    <property type="match status" value="1"/>
</dbReference>
<feature type="region of interest" description="Disordered" evidence="1">
    <location>
        <begin position="733"/>
        <end position="769"/>
    </location>
</feature>